<sequence>MINDLPEVVLESTCLLYAIDLKLVREVGIMADLCGMQTNIDSVVEWSHRNRLHFKAGKCSLLSFSHAHAPRHLAHHMRGKTLQRVTEVGSQGPGRSIYL</sequence>
<protein>
    <submittedName>
        <fullName evidence="1">Uncharacterized protein</fullName>
    </submittedName>
</protein>
<name>A0AAU9UDS9_EUPED</name>
<keyword evidence="2" id="KW-1185">Reference proteome</keyword>
<proteinExistence type="predicted"/>
<dbReference type="Proteomes" id="UP001153954">
    <property type="component" value="Unassembled WGS sequence"/>
</dbReference>
<dbReference type="AlphaFoldDB" id="A0AAU9UDS9"/>
<dbReference type="EMBL" id="CAKOGL010000018">
    <property type="protein sequence ID" value="CAH2097939.1"/>
    <property type="molecule type" value="Genomic_DNA"/>
</dbReference>
<evidence type="ECO:0000313" key="1">
    <source>
        <dbReference type="EMBL" id="CAH2097939.1"/>
    </source>
</evidence>
<gene>
    <name evidence="1" type="ORF">EEDITHA_LOCUS13103</name>
</gene>
<evidence type="ECO:0000313" key="2">
    <source>
        <dbReference type="Proteomes" id="UP001153954"/>
    </source>
</evidence>
<comment type="caution">
    <text evidence="1">The sequence shown here is derived from an EMBL/GenBank/DDBJ whole genome shotgun (WGS) entry which is preliminary data.</text>
</comment>
<organism evidence="1 2">
    <name type="scientific">Euphydryas editha</name>
    <name type="common">Edith's checkerspot</name>
    <dbReference type="NCBI Taxonomy" id="104508"/>
    <lineage>
        <taxon>Eukaryota</taxon>
        <taxon>Metazoa</taxon>
        <taxon>Ecdysozoa</taxon>
        <taxon>Arthropoda</taxon>
        <taxon>Hexapoda</taxon>
        <taxon>Insecta</taxon>
        <taxon>Pterygota</taxon>
        <taxon>Neoptera</taxon>
        <taxon>Endopterygota</taxon>
        <taxon>Lepidoptera</taxon>
        <taxon>Glossata</taxon>
        <taxon>Ditrysia</taxon>
        <taxon>Papilionoidea</taxon>
        <taxon>Nymphalidae</taxon>
        <taxon>Nymphalinae</taxon>
        <taxon>Euphydryas</taxon>
    </lineage>
</organism>
<accession>A0AAU9UDS9</accession>
<reference evidence="1" key="1">
    <citation type="submission" date="2022-03" db="EMBL/GenBank/DDBJ databases">
        <authorList>
            <person name="Tunstrom K."/>
        </authorList>
    </citation>
    <scope>NUCLEOTIDE SEQUENCE</scope>
</reference>